<protein>
    <submittedName>
        <fullName evidence="6">Putrescine aminotransferase</fullName>
    </submittedName>
</protein>
<keyword evidence="2 6" id="KW-0032">Aminotransferase</keyword>
<keyword evidence="4 5" id="KW-0663">Pyridoxal phosphate</keyword>
<dbReference type="RefSeq" id="WP_189604992.1">
    <property type="nucleotide sequence ID" value="NZ_BMXB01000010.1"/>
</dbReference>
<dbReference type="GO" id="GO:0008483">
    <property type="term" value="F:transaminase activity"/>
    <property type="evidence" value="ECO:0007669"/>
    <property type="project" value="UniProtKB-KW"/>
</dbReference>
<evidence type="ECO:0000313" key="6">
    <source>
        <dbReference type="EMBL" id="GHA41766.1"/>
    </source>
</evidence>
<dbReference type="InterPro" id="IPR005814">
    <property type="entry name" value="Aminotrans_3"/>
</dbReference>
<dbReference type="InterPro" id="IPR049704">
    <property type="entry name" value="Aminotrans_3_PPA_site"/>
</dbReference>
<dbReference type="GO" id="GO:0030170">
    <property type="term" value="F:pyridoxal phosphate binding"/>
    <property type="evidence" value="ECO:0007669"/>
    <property type="project" value="InterPro"/>
</dbReference>
<dbReference type="SUPFAM" id="SSF53383">
    <property type="entry name" value="PLP-dependent transferases"/>
    <property type="match status" value="1"/>
</dbReference>
<dbReference type="CDD" id="cd00610">
    <property type="entry name" value="OAT_like"/>
    <property type="match status" value="1"/>
</dbReference>
<dbReference type="PIRSF" id="PIRSF000521">
    <property type="entry name" value="Transaminase_4ab_Lys_Orn"/>
    <property type="match status" value="1"/>
</dbReference>
<comment type="caution">
    <text evidence="6">The sequence shown here is derived from an EMBL/GenBank/DDBJ whole genome shotgun (WGS) entry which is preliminary data.</text>
</comment>
<dbReference type="InterPro" id="IPR015422">
    <property type="entry name" value="PyrdxlP-dep_Trfase_small"/>
</dbReference>
<dbReference type="PANTHER" id="PTHR11986:SF79">
    <property type="entry name" value="ACETYLORNITHINE AMINOTRANSFERASE, MITOCHONDRIAL"/>
    <property type="match status" value="1"/>
</dbReference>
<reference evidence="6" key="1">
    <citation type="journal article" date="2014" name="Int. J. Syst. Evol. Microbiol.">
        <title>Complete genome sequence of Corynebacterium casei LMG S-19264T (=DSM 44701T), isolated from a smear-ripened cheese.</title>
        <authorList>
            <consortium name="US DOE Joint Genome Institute (JGI-PGF)"/>
            <person name="Walter F."/>
            <person name="Albersmeier A."/>
            <person name="Kalinowski J."/>
            <person name="Ruckert C."/>
        </authorList>
    </citation>
    <scope>NUCLEOTIDE SEQUENCE</scope>
    <source>
        <strain evidence="6">KCTC 12719</strain>
    </source>
</reference>
<dbReference type="InterPro" id="IPR015424">
    <property type="entry name" value="PyrdxlP-dep_Trfase"/>
</dbReference>
<dbReference type="GO" id="GO:0042802">
    <property type="term" value="F:identical protein binding"/>
    <property type="evidence" value="ECO:0007669"/>
    <property type="project" value="TreeGrafter"/>
</dbReference>
<evidence type="ECO:0000256" key="4">
    <source>
        <dbReference type="ARBA" id="ARBA00022898"/>
    </source>
</evidence>
<keyword evidence="7" id="KW-1185">Reference proteome</keyword>
<dbReference type="Gene3D" id="3.40.640.10">
    <property type="entry name" value="Type I PLP-dependent aspartate aminotransferase-like (Major domain)"/>
    <property type="match status" value="1"/>
</dbReference>
<evidence type="ECO:0000256" key="3">
    <source>
        <dbReference type="ARBA" id="ARBA00022679"/>
    </source>
</evidence>
<sequence>MTVKEKDDKYFGRGGPALNLEVEKAKGSLIFDPSGKKYIDFLGGAGVGNLGWGLEEVEMAIRNSERPSYVYPHFYYKPWAELAEQLAAITPEHLTTSFRATGGSEAVDAALQMAMMYTGRKKILSIEGSYHGNTFGALSVASSSNGKKFHNLLSGCEKIKPPLEKNALQEIEEKLKGNEYAAFIMEPVIVNLGVVIPEKDYMEKLDRLCKEHGTLLIMDEAITGFFRTGKFFASEHYNIKPDIMCLAKAISSGYAGMGAVMTTDKVAKAVEGKVGLYSSYGWHPVGTDAAIATINYMLNNTEELLDNMESISQLFKDELPKLRFREEPEIRIKGLAIAVDVGDEDYASEIKKKAVEHGLLMNTEGSSLSFLPALNIDSKTVLEGIKILKEVVE</sequence>
<comment type="similarity">
    <text evidence="5">Belongs to the class-III pyridoxal-phosphate-dependent aminotransferase family.</text>
</comment>
<evidence type="ECO:0000256" key="1">
    <source>
        <dbReference type="ARBA" id="ARBA00001933"/>
    </source>
</evidence>
<dbReference type="EMBL" id="BMXB01000010">
    <property type="protein sequence ID" value="GHA41766.1"/>
    <property type="molecule type" value="Genomic_DNA"/>
</dbReference>
<dbReference type="InterPro" id="IPR015421">
    <property type="entry name" value="PyrdxlP-dep_Trfase_major"/>
</dbReference>
<organism evidence="6 7">
    <name type="scientific">Salinimicrobium marinum</name>
    <dbReference type="NCBI Taxonomy" id="680283"/>
    <lineage>
        <taxon>Bacteria</taxon>
        <taxon>Pseudomonadati</taxon>
        <taxon>Bacteroidota</taxon>
        <taxon>Flavobacteriia</taxon>
        <taxon>Flavobacteriales</taxon>
        <taxon>Flavobacteriaceae</taxon>
        <taxon>Salinimicrobium</taxon>
    </lineage>
</organism>
<keyword evidence="3" id="KW-0808">Transferase</keyword>
<evidence type="ECO:0000256" key="2">
    <source>
        <dbReference type="ARBA" id="ARBA00022576"/>
    </source>
</evidence>
<accession>A0A918SJ17</accession>
<dbReference type="PANTHER" id="PTHR11986">
    <property type="entry name" value="AMINOTRANSFERASE CLASS III"/>
    <property type="match status" value="1"/>
</dbReference>
<dbReference type="PROSITE" id="PS00600">
    <property type="entry name" value="AA_TRANSFER_CLASS_3"/>
    <property type="match status" value="1"/>
</dbReference>
<dbReference type="AlphaFoldDB" id="A0A918SJ17"/>
<dbReference type="InterPro" id="IPR050103">
    <property type="entry name" value="Class-III_PLP-dep_AT"/>
</dbReference>
<comment type="cofactor">
    <cofactor evidence="1">
        <name>pyridoxal 5'-phosphate</name>
        <dbReference type="ChEBI" id="CHEBI:597326"/>
    </cofactor>
</comment>
<name>A0A918SJ17_9FLAO</name>
<reference evidence="6" key="2">
    <citation type="submission" date="2020-09" db="EMBL/GenBank/DDBJ databases">
        <authorList>
            <person name="Sun Q."/>
            <person name="Kim S."/>
        </authorList>
    </citation>
    <scope>NUCLEOTIDE SEQUENCE</scope>
    <source>
        <strain evidence="6">KCTC 12719</strain>
    </source>
</reference>
<dbReference type="Gene3D" id="3.90.1150.10">
    <property type="entry name" value="Aspartate Aminotransferase, domain 1"/>
    <property type="match status" value="1"/>
</dbReference>
<proteinExistence type="inferred from homology"/>
<evidence type="ECO:0000313" key="7">
    <source>
        <dbReference type="Proteomes" id="UP000610456"/>
    </source>
</evidence>
<evidence type="ECO:0000256" key="5">
    <source>
        <dbReference type="RuleBase" id="RU003560"/>
    </source>
</evidence>
<dbReference type="Pfam" id="PF00202">
    <property type="entry name" value="Aminotran_3"/>
    <property type="match status" value="1"/>
</dbReference>
<gene>
    <name evidence="6" type="primary">patA</name>
    <name evidence="6" type="ORF">GCM10007103_23830</name>
</gene>
<dbReference type="Proteomes" id="UP000610456">
    <property type="component" value="Unassembled WGS sequence"/>
</dbReference>